<gene>
    <name evidence="8" type="ORF">JM658_06240</name>
</gene>
<dbReference type="InterPro" id="IPR051906">
    <property type="entry name" value="TolC-like"/>
</dbReference>
<keyword evidence="5" id="KW-0812">Transmembrane</keyword>
<reference evidence="8 9" key="1">
    <citation type="submission" date="2021-01" db="EMBL/GenBank/DDBJ databases">
        <title>Genome sequencing of Joostella atrarenae M1-2 (= KCTC 23194).</title>
        <authorList>
            <person name="Zakaria M.R."/>
            <person name="Lam M.Q."/>
            <person name="Chong C.S."/>
        </authorList>
    </citation>
    <scope>NUCLEOTIDE SEQUENCE [LARGE SCALE GENOMIC DNA]</scope>
    <source>
        <strain evidence="8 9">M1-2</strain>
    </source>
</reference>
<dbReference type="Pfam" id="PF02321">
    <property type="entry name" value="OEP"/>
    <property type="match status" value="2"/>
</dbReference>
<evidence type="ECO:0000256" key="2">
    <source>
        <dbReference type="ARBA" id="ARBA00007613"/>
    </source>
</evidence>
<accession>A0ABS9J1X6</accession>
<evidence type="ECO:0000256" key="5">
    <source>
        <dbReference type="ARBA" id="ARBA00022692"/>
    </source>
</evidence>
<keyword evidence="9" id="KW-1185">Reference proteome</keyword>
<keyword evidence="3" id="KW-0813">Transport</keyword>
<evidence type="ECO:0000256" key="4">
    <source>
        <dbReference type="ARBA" id="ARBA00022452"/>
    </source>
</evidence>
<dbReference type="InterPro" id="IPR003423">
    <property type="entry name" value="OMP_efflux"/>
</dbReference>
<evidence type="ECO:0000256" key="1">
    <source>
        <dbReference type="ARBA" id="ARBA00004442"/>
    </source>
</evidence>
<evidence type="ECO:0000313" key="8">
    <source>
        <dbReference type="EMBL" id="MCF8714427.1"/>
    </source>
</evidence>
<dbReference type="PANTHER" id="PTHR30026:SF20">
    <property type="entry name" value="OUTER MEMBRANE PROTEIN TOLC"/>
    <property type="match status" value="1"/>
</dbReference>
<keyword evidence="4" id="KW-1134">Transmembrane beta strand</keyword>
<comment type="similarity">
    <text evidence="2">Belongs to the outer membrane factor (OMF) (TC 1.B.17) family.</text>
</comment>
<evidence type="ECO:0000256" key="7">
    <source>
        <dbReference type="ARBA" id="ARBA00023237"/>
    </source>
</evidence>
<evidence type="ECO:0000313" key="9">
    <source>
        <dbReference type="Proteomes" id="UP000829517"/>
    </source>
</evidence>
<evidence type="ECO:0000256" key="6">
    <source>
        <dbReference type="ARBA" id="ARBA00023136"/>
    </source>
</evidence>
<organism evidence="8 9">
    <name type="scientific">Joostella atrarenae</name>
    <dbReference type="NCBI Taxonomy" id="679257"/>
    <lineage>
        <taxon>Bacteria</taxon>
        <taxon>Pseudomonadati</taxon>
        <taxon>Bacteroidota</taxon>
        <taxon>Flavobacteriia</taxon>
        <taxon>Flavobacteriales</taxon>
        <taxon>Flavobacteriaceae</taxon>
        <taxon>Joostella</taxon>
    </lineage>
</organism>
<dbReference type="PANTHER" id="PTHR30026">
    <property type="entry name" value="OUTER MEMBRANE PROTEIN TOLC"/>
    <property type="match status" value="1"/>
</dbReference>
<dbReference type="RefSeq" id="WP_236958386.1">
    <property type="nucleotide sequence ID" value="NZ_JAETXX010000002.1"/>
</dbReference>
<dbReference type="Proteomes" id="UP000829517">
    <property type="component" value="Unassembled WGS sequence"/>
</dbReference>
<dbReference type="SUPFAM" id="SSF56954">
    <property type="entry name" value="Outer membrane efflux proteins (OEP)"/>
    <property type="match status" value="1"/>
</dbReference>
<comment type="subcellular location">
    <subcellularLocation>
        <location evidence="1">Cell outer membrane</location>
    </subcellularLocation>
</comment>
<sequence>MKLYLTILGLFAVCLSYGQDVSSSETPKIWYLQDCISYALDNNIVIKDASYNKDIAELDYSKSKSARLPNLMSSASQIFTNGQSIDPITSDFVNEQIHSTSFDLNTSITIFKGNQLNNQIKQNKLLVDQNSLFVAEAENNIVLSVTEAYLQALYAKEGIIIAEKNLEASTKESATAKARFEAGSIAMQDYTDAISQEATNKYSLIEAKNSYAQQIIDLKQLLELEPLTNFEIEAPNTDTYEPKIIANRNNVYEAALGYLPEYQAASLGVDVSEKDLEITKGAYLPSLSLTGSIGSGYTSVQDFNFKDQMNSNFNQRVGLSLTVPIFNRNQTKVEVQKAKIAIDQSGIQKQTVKKEIYKKVETAYQNVLATQEQLVAAEAASEAAEESYKLAQQRFNLGGLNATDLIISQNTYTNAQQNYLQAKYLNILYTQLLEFYQGNEIKI</sequence>
<keyword evidence="6" id="KW-0472">Membrane</keyword>
<evidence type="ECO:0000256" key="3">
    <source>
        <dbReference type="ARBA" id="ARBA00022448"/>
    </source>
</evidence>
<proteinExistence type="inferred from homology"/>
<name>A0ABS9J1X6_9FLAO</name>
<keyword evidence="7" id="KW-0998">Cell outer membrane</keyword>
<comment type="caution">
    <text evidence="8">The sequence shown here is derived from an EMBL/GenBank/DDBJ whole genome shotgun (WGS) entry which is preliminary data.</text>
</comment>
<protein>
    <submittedName>
        <fullName evidence="8">TolC family protein</fullName>
    </submittedName>
</protein>
<dbReference type="EMBL" id="JAETXX010000002">
    <property type="protein sequence ID" value="MCF8714427.1"/>
    <property type="molecule type" value="Genomic_DNA"/>
</dbReference>
<dbReference type="Gene3D" id="1.20.1600.10">
    <property type="entry name" value="Outer membrane efflux proteins (OEP)"/>
    <property type="match status" value="1"/>
</dbReference>